<evidence type="ECO:0000313" key="1">
    <source>
        <dbReference type="EMBL" id="WVZ19105.1"/>
    </source>
</evidence>
<evidence type="ECO:0000313" key="2">
    <source>
        <dbReference type="Proteomes" id="UP001374535"/>
    </source>
</evidence>
<dbReference type="AlphaFoldDB" id="A0AAQ3P1A2"/>
<gene>
    <name evidence="1" type="ORF">V8G54_006427</name>
</gene>
<reference evidence="1 2" key="1">
    <citation type="journal article" date="2023" name="Life. Sci Alliance">
        <title>Evolutionary insights into 3D genome organization and epigenetic landscape of Vigna mungo.</title>
        <authorList>
            <person name="Junaid A."/>
            <person name="Singh B."/>
            <person name="Bhatia S."/>
        </authorList>
    </citation>
    <scope>NUCLEOTIDE SEQUENCE [LARGE SCALE GENOMIC DNA]</scope>
    <source>
        <strain evidence="1">Urdbean</strain>
    </source>
</reference>
<organism evidence="1 2">
    <name type="scientific">Vigna mungo</name>
    <name type="common">Black gram</name>
    <name type="synonym">Phaseolus mungo</name>
    <dbReference type="NCBI Taxonomy" id="3915"/>
    <lineage>
        <taxon>Eukaryota</taxon>
        <taxon>Viridiplantae</taxon>
        <taxon>Streptophyta</taxon>
        <taxon>Embryophyta</taxon>
        <taxon>Tracheophyta</taxon>
        <taxon>Spermatophyta</taxon>
        <taxon>Magnoliopsida</taxon>
        <taxon>eudicotyledons</taxon>
        <taxon>Gunneridae</taxon>
        <taxon>Pentapetalae</taxon>
        <taxon>rosids</taxon>
        <taxon>fabids</taxon>
        <taxon>Fabales</taxon>
        <taxon>Fabaceae</taxon>
        <taxon>Papilionoideae</taxon>
        <taxon>50 kb inversion clade</taxon>
        <taxon>NPAAA clade</taxon>
        <taxon>indigoferoid/millettioid clade</taxon>
        <taxon>Phaseoleae</taxon>
        <taxon>Vigna</taxon>
    </lineage>
</organism>
<dbReference type="EMBL" id="CP144699">
    <property type="protein sequence ID" value="WVZ19105.1"/>
    <property type="molecule type" value="Genomic_DNA"/>
</dbReference>
<dbReference type="Proteomes" id="UP001374535">
    <property type="component" value="Chromosome 2"/>
</dbReference>
<name>A0AAQ3P1A2_VIGMU</name>
<protein>
    <submittedName>
        <fullName evidence="1">Uncharacterized protein</fullName>
    </submittedName>
</protein>
<keyword evidence="2" id="KW-1185">Reference proteome</keyword>
<accession>A0AAQ3P1A2</accession>
<proteinExistence type="predicted"/>
<sequence>MKPSRTSFRLVRTVLKALLCARPRAEAASKQPLSVSGFRDLRAGKQPKGDKLKNPNFLAPFSYRICKKEINLLCFSSLRKPIWVSFSLFNLASKLGLLGWPVSNFQ</sequence>